<evidence type="ECO:0000313" key="1">
    <source>
        <dbReference type="EMBL" id="KIM60109.1"/>
    </source>
</evidence>
<dbReference type="STRING" id="1036808.A0A0C3DVD0"/>
<protein>
    <submittedName>
        <fullName evidence="1">Uncharacterized protein</fullName>
    </submittedName>
</protein>
<evidence type="ECO:0000313" key="2">
    <source>
        <dbReference type="Proteomes" id="UP000053989"/>
    </source>
</evidence>
<dbReference type="InParanoid" id="A0A0C3DVD0"/>
<organism evidence="1 2">
    <name type="scientific">Scleroderma citrinum Foug A</name>
    <dbReference type="NCBI Taxonomy" id="1036808"/>
    <lineage>
        <taxon>Eukaryota</taxon>
        <taxon>Fungi</taxon>
        <taxon>Dikarya</taxon>
        <taxon>Basidiomycota</taxon>
        <taxon>Agaricomycotina</taxon>
        <taxon>Agaricomycetes</taxon>
        <taxon>Agaricomycetidae</taxon>
        <taxon>Boletales</taxon>
        <taxon>Sclerodermatineae</taxon>
        <taxon>Sclerodermataceae</taxon>
        <taxon>Scleroderma</taxon>
    </lineage>
</organism>
<feature type="non-terminal residue" evidence="1">
    <location>
        <position position="1"/>
    </location>
</feature>
<sequence>IWLIDRHAATVAHDMVYDLGDWLRCRLKKGVQEQGSIAQEVLDQCTLGASELWKQWSDQWSAQLSIRAHVPAHLKKELDTVLALQAELNGSKRVLQAVWAIVEKGPVSQGAHDALASLERGHERLLNKVDTLYSSLNVHDRFPELDGVNFEFVQILLLARDLKINIQKRAIGSFFEWDKLDRAVSGKQKVLGKCFWS</sequence>
<name>A0A0C3DVD0_9AGAM</name>
<proteinExistence type="predicted"/>
<gene>
    <name evidence="1" type="ORF">SCLCIDRAFT_124951</name>
</gene>
<accession>A0A0C3DVD0</accession>
<dbReference type="OrthoDB" id="3364670at2759"/>
<dbReference type="HOGENOM" id="CLU_114232_0_0_1"/>
<dbReference type="EMBL" id="KN822066">
    <property type="protein sequence ID" value="KIM60109.1"/>
    <property type="molecule type" value="Genomic_DNA"/>
</dbReference>
<dbReference type="Proteomes" id="UP000053989">
    <property type="component" value="Unassembled WGS sequence"/>
</dbReference>
<reference evidence="1 2" key="1">
    <citation type="submission" date="2014-04" db="EMBL/GenBank/DDBJ databases">
        <authorList>
            <consortium name="DOE Joint Genome Institute"/>
            <person name="Kuo A."/>
            <person name="Kohler A."/>
            <person name="Nagy L.G."/>
            <person name="Floudas D."/>
            <person name="Copeland A."/>
            <person name="Barry K.W."/>
            <person name="Cichocki N."/>
            <person name="Veneault-Fourrey C."/>
            <person name="LaButti K."/>
            <person name="Lindquist E.A."/>
            <person name="Lipzen A."/>
            <person name="Lundell T."/>
            <person name="Morin E."/>
            <person name="Murat C."/>
            <person name="Sun H."/>
            <person name="Tunlid A."/>
            <person name="Henrissat B."/>
            <person name="Grigoriev I.V."/>
            <person name="Hibbett D.S."/>
            <person name="Martin F."/>
            <person name="Nordberg H.P."/>
            <person name="Cantor M.N."/>
            <person name="Hua S.X."/>
        </authorList>
    </citation>
    <scope>NUCLEOTIDE SEQUENCE [LARGE SCALE GENOMIC DNA]</scope>
    <source>
        <strain evidence="1 2">Foug A</strain>
    </source>
</reference>
<dbReference type="AlphaFoldDB" id="A0A0C3DVD0"/>
<reference evidence="2" key="2">
    <citation type="submission" date="2015-01" db="EMBL/GenBank/DDBJ databases">
        <title>Evolutionary Origins and Diversification of the Mycorrhizal Mutualists.</title>
        <authorList>
            <consortium name="DOE Joint Genome Institute"/>
            <consortium name="Mycorrhizal Genomics Consortium"/>
            <person name="Kohler A."/>
            <person name="Kuo A."/>
            <person name="Nagy L.G."/>
            <person name="Floudas D."/>
            <person name="Copeland A."/>
            <person name="Barry K.W."/>
            <person name="Cichocki N."/>
            <person name="Veneault-Fourrey C."/>
            <person name="LaButti K."/>
            <person name="Lindquist E.A."/>
            <person name="Lipzen A."/>
            <person name="Lundell T."/>
            <person name="Morin E."/>
            <person name="Murat C."/>
            <person name="Riley R."/>
            <person name="Ohm R."/>
            <person name="Sun H."/>
            <person name="Tunlid A."/>
            <person name="Henrissat B."/>
            <person name="Grigoriev I.V."/>
            <person name="Hibbett D.S."/>
            <person name="Martin F."/>
        </authorList>
    </citation>
    <scope>NUCLEOTIDE SEQUENCE [LARGE SCALE GENOMIC DNA]</scope>
    <source>
        <strain evidence="2">Foug A</strain>
    </source>
</reference>
<keyword evidence="2" id="KW-1185">Reference proteome</keyword>